<keyword evidence="4" id="KW-1185">Reference proteome</keyword>
<name>A0A9P4SIC6_9PEZI</name>
<protein>
    <submittedName>
        <fullName evidence="3">UBX domain protein</fullName>
    </submittedName>
</protein>
<organism evidence="3 4">
    <name type="scientific">Patellaria atrata CBS 101060</name>
    <dbReference type="NCBI Taxonomy" id="1346257"/>
    <lineage>
        <taxon>Eukaryota</taxon>
        <taxon>Fungi</taxon>
        <taxon>Dikarya</taxon>
        <taxon>Ascomycota</taxon>
        <taxon>Pezizomycotina</taxon>
        <taxon>Dothideomycetes</taxon>
        <taxon>Dothideomycetes incertae sedis</taxon>
        <taxon>Patellariales</taxon>
        <taxon>Patellariaceae</taxon>
        <taxon>Patellaria</taxon>
    </lineage>
</organism>
<reference evidence="3" key="1">
    <citation type="journal article" date="2020" name="Stud. Mycol.">
        <title>101 Dothideomycetes genomes: a test case for predicting lifestyles and emergence of pathogens.</title>
        <authorList>
            <person name="Haridas S."/>
            <person name="Albert R."/>
            <person name="Binder M."/>
            <person name="Bloem J."/>
            <person name="Labutti K."/>
            <person name="Salamov A."/>
            <person name="Andreopoulos B."/>
            <person name="Baker S."/>
            <person name="Barry K."/>
            <person name="Bills G."/>
            <person name="Bluhm B."/>
            <person name="Cannon C."/>
            <person name="Castanera R."/>
            <person name="Culley D."/>
            <person name="Daum C."/>
            <person name="Ezra D."/>
            <person name="Gonzalez J."/>
            <person name="Henrissat B."/>
            <person name="Kuo A."/>
            <person name="Liang C."/>
            <person name="Lipzen A."/>
            <person name="Lutzoni F."/>
            <person name="Magnuson J."/>
            <person name="Mondo S."/>
            <person name="Nolan M."/>
            <person name="Ohm R."/>
            <person name="Pangilinan J."/>
            <person name="Park H.-J."/>
            <person name="Ramirez L."/>
            <person name="Alfaro M."/>
            <person name="Sun H."/>
            <person name="Tritt A."/>
            <person name="Yoshinaga Y."/>
            <person name="Zwiers L.-H."/>
            <person name="Turgeon B."/>
            <person name="Goodwin S."/>
            <person name="Spatafora J."/>
            <person name="Crous P."/>
            <person name="Grigoriev I."/>
        </authorList>
    </citation>
    <scope>NUCLEOTIDE SEQUENCE</scope>
    <source>
        <strain evidence="3">CBS 101060</strain>
    </source>
</reference>
<dbReference type="PANTHER" id="PTHR46467">
    <property type="entry name" value="TETHER CONTAINING UBX DOMAIN FOR GLUT4"/>
    <property type="match status" value="1"/>
</dbReference>
<dbReference type="CDD" id="cd16105">
    <property type="entry name" value="Ubl_ASPSCR1_like"/>
    <property type="match status" value="1"/>
</dbReference>
<evidence type="ECO:0000313" key="3">
    <source>
        <dbReference type="EMBL" id="KAF2842809.1"/>
    </source>
</evidence>
<gene>
    <name evidence="3" type="ORF">M501DRAFT_993578</name>
</gene>
<feature type="domain" description="UBX" evidence="2">
    <location>
        <begin position="383"/>
        <end position="463"/>
    </location>
</feature>
<evidence type="ECO:0000313" key="4">
    <source>
        <dbReference type="Proteomes" id="UP000799429"/>
    </source>
</evidence>
<dbReference type="EMBL" id="MU006089">
    <property type="protein sequence ID" value="KAF2842809.1"/>
    <property type="molecule type" value="Genomic_DNA"/>
</dbReference>
<feature type="compositionally biased region" description="Polar residues" evidence="1">
    <location>
        <begin position="279"/>
        <end position="295"/>
    </location>
</feature>
<dbReference type="AlphaFoldDB" id="A0A9P4SIC6"/>
<dbReference type="InterPro" id="IPR029071">
    <property type="entry name" value="Ubiquitin-like_domsf"/>
</dbReference>
<dbReference type="GO" id="GO:0006886">
    <property type="term" value="P:intracellular protein transport"/>
    <property type="evidence" value="ECO:0007669"/>
    <property type="project" value="TreeGrafter"/>
</dbReference>
<evidence type="ECO:0000256" key="1">
    <source>
        <dbReference type="SAM" id="MobiDB-lite"/>
    </source>
</evidence>
<dbReference type="Gene3D" id="3.10.20.90">
    <property type="entry name" value="Phosphatidylinositol 3-kinase Catalytic Subunit, Chain A, domain 1"/>
    <property type="match status" value="2"/>
</dbReference>
<evidence type="ECO:0000259" key="2">
    <source>
        <dbReference type="PROSITE" id="PS50033"/>
    </source>
</evidence>
<dbReference type="Pfam" id="PF00789">
    <property type="entry name" value="UBX"/>
    <property type="match status" value="1"/>
</dbReference>
<dbReference type="InterPro" id="IPR001012">
    <property type="entry name" value="UBX_dom"/>
</dbReference>
<dbReference type="OrthoDB" id="440781at2759"/>
<dbReference type="SUPFAM" id="SSF54236">
    <property type="entry name" value="Ubiquitin-like"/>
    <property type="match status" value="2"/>
</dbReference>
<dbReference type="Pfam" id="PF11470">
    <property type="entry name" value="TUG-UBL1"/>
    <property type="match status" value="1"/>
</dbReference>
<sequence length="544" mass="59653">MASHVVVIDTGARRATIKTTPGKHLTDVLQEACSKWGLNAEQYILKHNKKIVDLSLTLRLANLPPGAQLELVQASRSPSVITVALQLPESENSTRLTHKFPSNTSFWQILRVFESGQSTITNVPRNLIITQRGVPEMGQGGSGRLNYEIPVLHFMGRELSTFTDLQKTLGQMGFNTGNVLLRLSFRNSGKPLEEAMQEISLYFKEADEPEPTLSGAHAGSVGTFQSEAAPMSMSIDADVPSLPSPDDTPMEDPTAPSTSSKEEAPIAPLTVFAKESPASAPQASEPTPDNTVLSEQNPETISTPIVESTSPLPTLNHAFRIFSPSSDTVPLAARTAFNDADYEFTIDHAKQYQAHLAQESRNRRLKSDAELAAQERAKADKLSAIKTVTIRVRLPDQYQIEADFTQDDTTAALYRFVRYVLEKPDEGFVLRYTGPKGGQLVLKDGGEKLVKDLGFVGRALVVFAWDDAVILSVRKQPILKSQWRDKAEEIKVDLGMREAESSKGNECAKTVGEGKQDKGKAKVQLSHAEKESKLKSLLGKFSKK</sequence>
<dbReference type="PROSITE" id="PS50033">
    <property type="entry name" value="UBX"/>
    <property type="match status" value="1"/>
</dbReference>
<dbReference type="GO" id="GO:0005634">
    <property type="term" value="C:nucleus"/>
    <property type="evidence" value="ECO:0007669"/>
    <property type="project" value="TreeGrafter"/>
</dbReference>
<dbReference type="GO" id="GO:0005737">
    <property type="term" value="C:cytoplasm"/>
    <property type="evidence" value="ECO:0007669"/>
    <property type="project" value="TreeGrafter"/>
</dbReference>
<feature type="region of interest" description="Disordered" evidence="1">
    <location>
        <begin position="235"/>
        <end position="295"/>
    </location>
</feature>
<proteinExistence type="predicted"/>
<dbReference type="GO" id="GO:0012506">
    <property type="term" value="C:vesicle membrane"/>
    <property type="evidence" value="ECO:0007669"/>
    <property type="project" value="TreeGrafter"/>
</dbReference>
<comment type="caution">
    <text evidence="3">The sequence shown here is derived from an EMBL/GenBank/DDBJ whole genome shotgun (WGS) entry which is preliminary data.</text>
</comment>
<dbReference type="InterPro" id="IPR021569">
    <property type="entry name" value="TUG-UBL1"/>
</dbReference>
<accession>A0A9P4SIC6</accession>
<feature type="region of interest" description="Disordered" evidence="1">
    <location>
        <begin position="499"/>
        <end position="528"/>
    </location>
</feature>
<dbReference type="Proteomes" id="UP000799429">
    <property type="component" value="Unassembled WGS sequence"/>
</dbReference>
<dbReference type="PANTHER" id="PTHR46467:SF1">
    <property type="entry name" value="TETHER CONTAINING UBX DOMAIN FOR GLUT4"/>
    <property type="match status" value="1"/>
</dbReference>